<name>A0ACC1HFT1_9FUNG</name>
<comment type="caution">
    <text evidence="1">The sequence shown here is derived from an EMBL/GenBank/DDBJ whole genome shotgun (WGS) entry which is preliminary data.</text>
</comment>
<keyword evidence="2" id="KW-1185">Reference proteome</keyword>
<reference evidence="1" key="1">
    <citation type="submission" date="2022-06" db="EMBL/GenBank/DDBJ databases">
        <title>Phylogenomic reconstructions and comparative analyses of Kickxellomycotina fungi.</title>
        <authorList>
            <person name="Reynolds N.K."/>
            <person name="Stajich J.E."/>
            <person name="Barry K."/>
            <person name="Grigoriev I.V."/>
            <person name="Crous P."/>
            <person name="Smith M.E."/>
        </authorList>
    </citation>
    <scope>NUCLEOTIDE SEQUENCE</scope>
    <source>
        <strain evidence="1">RSA 2271</strain>
    </source>
</reference>
<proteinExistence type="predicted"/>
<sequence>MPLDHDDGGEPIMGQRTTQASGGVAIRPSVPDTQDRNDDSADGSEGEEEEIEEGIDTDTPFIQLDNATFKGYYDESLGTQLIFEPQNDGGENPRTARFITKTTKVMRLNGVMLKPKNVAELERDGSSRDQETIVPPGGQDIGQSTS</sequence>
<organism evidence="1 2">
    <name type="scientific">Spiromyces aspiralis</name>
    <dbReference type="NCBI Taxonomy" id="68401"/>
    <lineage>
        <taxon>Eukaryota</taxon>
        <taxon>Fungi</taxon>
        <taxon>Fungi incertae sedis</taxon>
        <taxon>Zoopagomycota</taxon>
        <taxon>Kickxellomycotina</taxon>
        <taxon>Kickxellomycetes</taxon>
        <taxon>Kickxellales</taxon>
        <taxon>Kickxellaceae</taxon>
        <taxon>Spiromyces</taxon>
    </lineage>
</organism>
<accession>A0ACC1HFT1</accession>
<protein>
    <submittedName>
        <fullName evidence="1">Uncharacterized protein</fullName>
    </submittedName>
</protein>
<dbReference type="Proteomes" id="UP001145114">
    <property type="component" value="Unassembled WGS sequence"/>
</dbReference>
<evidence type="ECO:0000313" key="2">
    <source>
        <dbReference type="Proteomes" id="UP001145114"/>
    </source>
</evidence>
<dbReference type="EMBL" id="JAMZIH010005532">
    <property type="protein sequence ID" value="KAJ1675032.1"/>
    <property type="molecule type" value="Genomic_DNA"/>
</dbReference>
<evidence type="ECO:0000313" key="1">
    <source>
        <dbReference type="EMBL" id="KAJ1675032.1"/>
    </source>
</evidence>
<gene>
    <name evidence="1" type="ORF">EV182_002074</name>
</gene>